<dbReference type="Proteomes" id="UP000282311">
    <property type="component" value="Unassembled WGS sequence"/>
</dbReference>
<dbReference type="Gene3D" id="3.40.190.10">
    <property type="entry name" value="Periplasmic binding protein-like II"/>
    <property type="match status" value="1"/>
</dbReference>
<dbReference type="AlphaFoldDB" id="A0A3B0CDH1"/>
<dbReference type="SUPFAM" id="SSF53850">
    <property type="entry name" value="Periplasmic binding protein-like II"/>
    <property type="match status" value="1"/>
</dbReference>
<evidence type="ECO:0000313" key="2">
    <source>
        <dbReference type="EMBL" id="RKN83903.1"/>
    </source>
</evidence>
<keyword evidence="3" id="KW-1185">Reference proteome</keyword>
<dbReference type="InterPro" id="IPR050490">
    <property type="entry name" value="Bact_solute-bd_prot1"/>
</dbReference>
<reference evidence="2 3" key="1">
    <citation type="journal article" date="2007" name="Int. J. Syst. Evol. Microbiol.">
        <title>Paenibacillus ginsengarvi sp. nov., isolated from soil from ginseng cultivation.</title>
        <authorList>
            <person name="Yoon M.H."/>
            <person name="Ten L.N."/>
            <person name="Im W.T."/>
        </authorList>
    </citation>
    <scope>NUCLEOTIDE SEQUENCE [LARGE SCALE GENOMIC DNA]</scope>
    <source>
        <strain evidence="2 3">KCTC 13059</strain>
    </source>
</reference>
<organism evidence="2 3">
    <name type="scientific">Paenibacillus ginsengarvi</name>
    <dbReference type="NCBI Taxonomy" id="400777"/>
    <lineage>
        <taxon>Bacteria</taxon>
        <taxon>Bacillati</taxon>
        <taxon>Bacillota</taxon>
        <taxon>Bacilli</taxon>
        <taxon>Bacillales</taxon>
        <taxon>Paenibacillaceae</taxon>
        <taxon>Paenibacillus</taxon>
    </lineage>
</organism>
<dbReference type="PANTHER" id="PTHR43649:SF12">
    <property type="entry name" value="DIACETYLCHITOBIOSE BINDING PROTEIN DASA"/>
    <property type="match status" value="1"/>
</dbReference>
<name>A0A3B0CDH1_9BACL</name>
<protein>
    <submittedName>
        <fullName evidence="2">Extracellular solute-binding protein</fullName>
    </submittedName>
</protein>
<accession>A0A3B0CDH1</accession>
<sequence>MKKGAAAALFTMLSSSHGAGRPKLPPFPSRLIVYINFDIRGEKRMINKQMKGSLATAIAASLIWTLTTSCIQTSRGSWGNGAGSAPVSAGPVIQQPVKLRLLDASRMPADTFKSAVTDLLLKRQPMITIEPVAYPEGTEWKALLASASPDLALVPLSELDSGQAANEWLDLSGIIQEMTSEARKLGQLPKDTDPLNGAEKIRSTEGTYGLLPPGKGASLYFNKDIFDKFGIPYPAEGLTWGETKELTSRLTRVDREIRYVGFAADRSFLLNVMSKQAPLTNPQSERTQFMTETWNPWLAALKSVYDVPGMEFEGADRGFSKNRFIQKQDVAMWAGNFIYPPLAEPHQRVGRIQLPGFVSEPVSRAGLPSGYFFAVPKTSRHPKEALYVVASLVNALNRSKLEAVALGELSSKFGDVLAGQKDLNTAFREAEELVEIRRKAGQIP</sequence>
<evidence type="ECO:0000313" key="3">
    <source>
        <dbReference type="Proteomes" id="UP000282311"/>
    </source>
</evidence>
<gene>
    <name evidence="2" type="ORF">D7M11_15065</name>
</gene>
<feature type="chain" id="PRO_5039164491" evidence="1">
    <location>
        <begin position="20"/>
        <end position="444"/>
    </location>
</feature>
<proteinExistence type="predicted"/>
<comment type="caution">
    <text evidence="2">The sequence shown here is derived from an EMBL/GenBank/DDBJ whole genome shotgun (WGS) entry which is preliminary data.</text>
</comment>
<feature type="signal peptide" evidence="1">
    <location>
        <begin position="1"/>
        <end position="19"/>
    </location>
</feature>
<dbReference type="PANTHER" id="PTHR43649">
    <property type="entry name" value="ARABINOSE-BINDING PROTEIN-RELATED"/>
    <property type="match status" value="1"/>
</dbReference>
<dbReference type="EMBL" id="RBAH01000010">
    <property type="protein sequence ID" value="RKN83903.1"/>
    <property type="molecule type" value="Genomic_DNA"/>
</dbReference>
<evidence type="ECO:0000256" key="1">
    <source>
        <dbReference type="SAM" id="SignalP"/>
    </source>
</evidence>
<keyword evidence="1" id="KW-0732">Signal</keyword>